<evidence type="ECO:0000313" key="4">
    <source>
        <dbReference type="Proteomes" id="UP000217790"/>
    </source>
</evidence>
<organism evidence="3 4">
    <name type="scientific">Armillaria gallica</name>
    <name type="common">Bulbous honey fungus</name>
    <name type="synonym">Armillaria bulbosa</name>
    <dbReference type="NCBI Taxonomy" id="47427"/>
    <lineage>
        <taxon>Eukaryota</taxon>
        <taxon>Fungi</taxon>
        <taxon>Dikarya</taxon>
        <taxon>Basidiomycota</taxon>
        <taxon>Agaricomycotina</taxon>
        <taxon>Agaricomycetes</taxon>
        <taxon>Agaricomycetidae</taxon>
        <taxon>Agaricales</taxon>
        <taxon>Marasmiineae</taxon>
        <taxon>Physalacriaceae</taxon>
        <taxon>Armillaria</taxon>
    </lineage>
</organism>
<proteinExistence type="predicted"/>
<dbReference type="InParanoid" id="A0A2H3E698"/>
<dbReference type="AlphaFoldDB" id="A0A2H3E698"/>
<evidence type="ECO:0000256" key="1">
    <source>
        <dbReference type="SAM" id="MobiDB-lite"/>
    </source>
</evidence>
<dbReference type="EMBL" id="KZ293651">
    <property type="protein sequence ID" value="PBK96083.1"/>
    <property type="molecule type" value="Genomic_DNA"/>
</dbReference>
<keyword evidence="2" id="KW-0732">Signal</keyword>
<evidence type="ECO:0008006" key="5">
    <source>
        <dbReference type="Google" id="ProtNLM"/>
    </source>
</evidence>
<evidence type="ECO:0000256" key="2">
    <source>
        <dbReference type="SAM" id="SignalP"/>
    </source>
</evidence>
<sequence length="63" mass="7300">MTCLQFYVILVTHWYSLCVSFSSPPDISDKTGPAIPPANHMIQEDPSLHRHFHSSRGRQHRRL</sequence>
<protein>
    <recommendedName>
        <fullName evidence="5">Secreted protein</fullName>
    </recommendedName>
</protein>
<feature type="compositionally biased region" description="Basic residues" evidence="1">
    <location>
        <begin position="49"/>
        <end position="63"/>
    </location>
</feature>
<reference evidence="4" key="1">
    <citation type="journal article" date="2017" name="Nat. Ecol. Evol.">
        <title>Genome expansion and lineage-specific genetic innovations in the forest pathogenic fungi Armillaria.</title>
        <authorList>
            <person name="Sipos G."/>
            <person name="Prasanna A.N."/>
            <person name="Walter M.C."/>
            <person name="O'Connor E."/>
            <person name="Balint B."/>
            <person name="Krizsan K."/>
            <person name="Kiss B."/>
            <person name="Hess J."/>
            <person name="Varga T."/>
            <person name="Slot J."/>
            <person name="Riley R."/>
            <person name="Boka B."/>
            <person name="Rigling D."/>
            <person name="Barry K."/>
            <person name="Lee J."/>
            <person name="Mihaltcheva S."/>
            <person name="LaButti K."/>
            <person name="Lipzen A."/>
            <person name="Waldron R."/>
            <person name="Moloney N.M."/>
            <person name="Sperisen C."/>
            <person name="Kredics L."/>
            <person name="Vagvoelgyi C."/>
            <person name="Patrignani A."/>
            <person name="Fitzpatrick D."/>
            <person name="Nagy I."/>
            <person name="Doyle S."/>
            <person name="Anderson J.B."/>
            <person name="Grigoriev I.V."/>
            <person name="Gueldener U."/>
            <person name="Muensterkoetter M."/>
            <person name="Nagy L.G."/>
        </authorList>
    </citation>
    <scope>NUCLEOTIDE SEQUENCE [LARGE SCALE GENOMIC DNA]</scope>
    <source>
        <strain evidence="4">Ar21-2</strain>
    </source>
</reference>
<dbReference type="Proteomes" id="UP000217790">
    <property type="component" value="Unassembled WGS sequence"/>
</dbReference>
<feature type="region of interest" description="Disordered" evidence="1">
    <location>
        <begin position="29"/>
        <end position="63"/>
    </location>
</feature>
<feature type="chain" id="PRO_5013930941" description="Secreted protein" evidence="2">
    <location>
        <begin position="19"/>
        <end position="63"/>
    </location>
</feature>
<evidence type="ECO:0000313" key="3">
    <source>
        <dbReference type="EMBL" id="PBK96083.1"/>
    </source>
</evidence>
<keyword evidence="4" id="KW-1185">Reference proteome</keyword>
<accession>A0A2H3E698</accession>
<feature type="signal peptide" evidence="2">
    <location>
        <begin position="1"/>
        <end position="18"/>
    </location>
</feature>
<name>A0A2H3E698_ARMGA</name>
<gene>
    <name evidence="3" type="ORF">ARMGADRAFT_757920</name>
</gene>